<proteinExistence type="predicted"/>
<gene>
    <name evidence="1" type="ORF">CHC_T00002061001</name>
</gene>
<sequence length="97" mass="10865">MCTRRAACTHDDACTQHSRRWDQFDPCNESYGFISALTIMRKGRAILQQARGSALSVRNRVRIHKGAIRPSSCVSVDYSAATVKVQEIHSVHYELGS</sequence>
<dbReference type="Proteomes" id="UP000012073">
    <property type="component" value="Unassembled WGS sequence"/>
</dbReference>
<dbReference type="EMBL" id="HG001639">
    <property type="protein sequence ID" value="CDF33281.1"/>
    <property type="molecule type" value="Genomic_DNA"/>
</dbReference>
<reference evidence="2" key="1">
    <citation type="journal article" date="2013" name="Proc. Natl. Acad. Sci. U.S.A.">
        <title>Genome structure and metabolic features in the red seaweed Chondrus crispus shed light on evolution of the Archaeplastida.</title>
        <authorList>
            <person name="Collen J."/>
            <person name="Porcel B."/>
            <person name="Carre W."/>
            <person name="Ball S.G."/>
            <person name="Chaparro C."/>
            <person name="Tonon T."/>
            <person name="Barbeyron T."/>
            <person name="Michel G."/>
            <person name="Noel B."/>
            <person name="Valentin K."/>
            <person name="Elias M."/>
            <person name="Artiguenave F."/>
            <person name="Arun A."/>
            <person name="Aury J.M."/>
            <person name="Barbosa-Neto J.F."/>
            <person name="Bothwell J.H."/>
            <person name="Bouget F.Y."/>
            <person name="Brillet L."/>
            <person name="Cabello-Hurtado F."/>
            <person name="Capella-Gutierrez S."/>
            <person name="Charrier B."/>
            <person name="Cladiere L."/>
            <person name="Cock J.M."/>
            <person name="Coelho S.M."/>
            <person name="Colleoni C."/>
            <person name="Czjzek M."/>
            <person name="Da Silva C."/>
            <person name="Delage L."/>
            <person name="Denoeud F."/>
            <person name="Deschamps P."/>
            <person name="Dittami S.M."/>
            <person name="Gabaldon T."/>
            <person name="Gachon C.M."/>
            <person name="Groisillier A."/>
            <person name="Herve C."/>
            <person name="Jabbari K."/>
            <person name="Katinka M."/>
            <person name="Kloareg B."/>
            <person name="Kowalczyk N."/>
            <person name="Labadie K."/>
            <person name="Leblanc C."/>
            <person name="Lopez P.J."/>
            <person name="McLachlan D.H."/>
            <person name="Meslet-Cladiere L."/>
            <person name="Moustafa A."/>
            <person name="Nehr Z."/>
            <person name="Nyvall Collen P."/>
            <person name="Panaud O."/>
            <person name="Partensky F."/>
            <person name="Poulain J."/>
            <person name="Rensing S.A."/>
            <person name="Rousvoal S."/>
            <person name="Samson G."/>
            <person name="Symeonidi A."/>
            <person name="Weissenbach J."/>
            <person name="Zambounis A."/>
            <person name="Wincker P."/>
            <person name="Boyen C."/>
        </authorList>
    </citation>
    <scope>NUCLEOTIDE SEQUENCE [LARGE SCALE GENOMIC DNA]</scope>
    <source>
        <strain evidence="2">cv. Stackhouse</strain>
    </source>
</reference>
<accession>R7Q7C1</accession>
<dbReference type="KEGG" id="ccp:CHC_T00002061001"/>
<dbReference type="Gramene" id="CDF33281">
    <property type="protein sequence ID" value="CDF33281"/>
    <property type="gene ID" value="CHC_T00002061001"/>
</dbReference>
<dbReference type="RefSeq" id="XP_005713084.1">
    <property type="nucleotide sequence ID" value="XM_005713027.1"/>
</dbReference>
<dbReference type="GeneID" id="17320797"/>
<organism evidence="1 2">
    <name type="scientific">Chondrus crispus</name>
    <name type="common">Carrageen Irish moss</name>
    <name type="synonym">Polymorpha crispa</name>
    <dbReference type="NCBI Taxonomy" id="2769"/>
    <lineage>
        <taxon>Eukaryota</taxon>
        <taxon>Rhodophyta</taxon>
        <taxon>Florideophyceae</taxon>
        <taxon>Rhodymeniophycidae</taxon>
        <taxon>Gigartinales</taxon>
        <taxon>Gigartinaceae</taxon>
        <taxon>Chondrus</taxon>
    </lineage>
</organism>
<evidence type="ECO:0000313" key="1">
    <source>
        <dbReference type="EMBL" id="CDF33281.1"/>
    </source>
</evidence>
<protein>
    <submittedName>
        <fullName evidence="1">Uncharacterized protein</fullName>
    </submittedName>
</protein>
<name>R7Q7C1_CHOCR</name>
<evidence type="ECO:0000313" key="2">
    <source>
        <dbReference type="Proteomes" id="UP000012073"/>
    </source>
</evidence>
<keyword evidence="2" id="KW-1185">Reference proteome</keyword>
<dbReference type="AlphaFoldDB" id="R7Q7C1"/>